<keyword evidence="1" id="KW-0812">Transmembrane</keyword>
<protein>
    <recommendedName>
        <fullName evidence="2">Ig-like domain-containing protein</fullName>
    </recommendedName>
</protein>
<reference evidence="3 4" key="1">
    <citation type="submission" date="2024-11" db="EMBL/GenBank/DDBJ databases">
        <title>Chromosome-level genome assembly of the freshwater bivalve Anodonta woodiana.</title>
        <authorList>
            <person name="Chen X."/>
        </authorList>
    </citation>
    <scope>NUCLEOTIDE SEQUENCE [LARGE SCALE GENOMIC DNA]</scope>
    <source>
        <strain evidence="3">MN2024</strain>
        <tissue evidence="3">Gills</tissue>
    </source>
</reference>
<dbReference type="EMBL" id="JBJQND010000002">
    <property type="protein sequence ID" value="KAL3887385.1"/>
    <property type="molecule type" value="Genomic_DNA"/>
</dbReference>
<evidence type="ECO:0000259" key="2">
    <source>
        <dbReference type="PROSITE" id="PS50835"/>
    </source>
</evidence>
<feature type="transmembrane region" description="Helical" evidence="1">
    <location>
        <begin position="157"/>
        <end position="177"/>
    </location>
</feature>
<keyword evidence="1" id="KW-1133">Transmembrane helix</keyword>
<proteinExistence type="predicted"/>
<dbReference type="Gene3D" id="2.60.40.10">
    <property type="entry name" value="Immunoglobulins"/>
    <property type="match status" value="1"/>
</dbReference>
<accession>A0ABD3XNY4</accession>
<dbReference type="PROSITE" id="PS50835">
    <property type="entry name" value="IG_LIKE"/>
    <property type="match status" value="1"/>
</dbReference>
<comment type="caution">
    <text evidence="3">The sequence shown here is derived from an EMBL/GenBank/DDBJ whole genome shotgun (WGS) entry which is preliminary data.</text>
</comment>
<sequence length="278" mass="30949">MEYLLAGLLFLPIISSKTGMEYLLAGLLFIPIILGNTVSLSSTSGYVGDSLELTCTFIPTTSPTLHTVSWYLNSNPDSIQRDASTCTSAVAPGSYNISRYDFTCTGNTFKLKILSLQISDNNDCWSCSVSFSSANLATGKGSACISVTNEIKTSTNYMLLLLLLIIVLPLAIFMILICCGCLDCCRCCRDFDHYDENKWCYVTWYCLKRGCCSFFFCRSDSKRGKLFGGRKNKKERYQGCHSCQNKWGCGWPNVCQLKKDISCYSCYCICCVEGMPNQ</sequence>
<dbReference type="InterPro" id="IPR036179">
    <property type="entry name" value="Ig-like_dom_sf"/>
</dbReference>
<dbReference type="AlphaFoldDB" id="A0ABD3XNY4"/>
<dbReference type="InterPro" id="IPR013783">
    <property type="entry name" value="Ig-like_fold"/>
</dbReference>
<gene>
    <name evidence="3" type="ORF">ACJMK2_027327</name>
</gene>
<organism evidence="3 4">
    <name type="scientific">Sinanodonta woodiana</name>
    <name type="common">Chinese pond mussel</name>
    <name type="synonym">Anodonta woodiana</name>
    <dbReference type="NCBI Taxonomy" id="1069815"/>
    <lineage>
        <taxon>Eukaryota</taxon>
        <taxon>Metazoa</taxon>
        <taxon>Spiralia</taxon>
        <taxon>Lophotrochozoa</taxon>
        <taxon>Mollusca</taxon>
        <taxon>Bivalvia</taxon>
        <taxon>Autobranchia</taxon>
        <taxon>Heteroconchia</taxon>
        <taxon>Palaeoheterodonta</taxon>
        <taxon>Unionida</taxon>
        <taxon>Unionoidea</taxon>
        <taxon>Unionidae</taxon>
        <taxon>Unioninae</taxon>
        <taxon>Sinanodonta</taxon>
    </lineage>
</organism>
<dbReference type="InterPro" id="IPR007110">
    <property type="entry name" value="Ig-like_dom"/>
</dbReference>
<feature type="domain" description="Ig-like" evidence="2">
    <location>
        <begin position="31"/>
        <end position="137"/>
    </location>
</feature>
<evidence type="ECO:0000313" key="3">
    <source>
        <dbReference type="EMBL" id="KAL3887385.1"/>
    </source>
</evidence>
<evidence type="ECO:0000313" key="4">
    <source>
        <dbReference type="Proteomes" id="UP001634394"/>
    </source>
</evidence>
<keyword evidence="4" id="KW-1185">Reference proteome</keyword>
<dbReference type="Proteomes" id="UP001634394">
    <property type="component" value="Unassembled WGS sequence"/>
</dbReference>
<keyword evidence="1" id="KW-0472">Membrane</keyword>
<evidence type="ECO:0000256" key="1">
    <source>
        <dbReference type="SAM" id="Phobius"/>
    </source>
</evidence>
<feature type="non-terminal residue" evidence="3">
    <location>
        <position position="278"/>
    </location>
</feature>
<name>A0ABD3XNY4_SINWO</name>
<dbReference type="SUPFAM" id="SSF48726">
    <property type="entry name" value="Immunoglobulin"/>
    <property type="match status" value="1"/>
</dbReference>